<sequence>MSIKKSDNQYNVLSLLQQQATSTDDDVITAADFFAGGGGVSDALYDMPGVRLDWILNHDKVAIKTNSFHHPNIKTYWSDIYVQDEHELDPVDLVWASIECTQHSRAKGGKDKELGSYTMGWELQRYIKHLMPMVIGIENVPEFKKWSPVCENGKPRPDQVGAEFERWKNAICALGYNYVDSIRNAADDGLPTRRVRYFAFFYRDGINVSFPEPTHSKKGDNGKIKWNACSEHIDLANEGVSIFGRQYNENLRPHLRKPLSPNTLKRIAGGIKKYAPDLNQFICNFYGGKDTHRRSQSIEEPLNTVRTTANQHQLVTLKEKLQFIQDHCHTDNFNTPDEPLNPQLTRQTKQLVQFICQYYGTGENSQAVTAPLNTVTCKDRHQLETLIFNEKVQFIAHHFNSSGNPGSQNQSLESPLNSVLTTNKASLISILNGFDVKTRFLNREELAACMTFKRDYFSKPGLKLSNKDAVRMIGNAVPPEWARLIIEPIIPEIKAFKQRQKTA</sequence>
<keyword evidence="2 7" id="KW-0489">Methyltransferase</keyword>
<dbReference type="PROSITE" id="PS51679">
    <property type="entry name" value="SAM_MT_C5"/>
    <property type="match status" value="1"/>
</dbReference>
<dbReference type="EC" id="2.1.1.37" evidence="1"/>
<evidence type="ECO:0000256" key="7">
    <source>
        <dbReference type="PROSITE-ProRule" id="PRU01016"/>
    </source>
</evidence>
<evidence type="ECO:0000256" key="5">
    <source>
        <dbReference type="ARBA" id="ARBA00022747"/>
    </source>
</evidence>
<evidence type="ECO:0000313" key="9">
    <source>
        <dbReference type="Proteomes" id="UP000287527"/>
    </source>
</evidence>
<dbReference type="InterPro" id="IPR029063">
    <property type="entry name" value="SAM-dependent_MTases_sf"/>
</dbReference>
<dbReference type="InterPro" id="IPR001525">
    <property type="entry name" value="C5_MeTfrase"/>
</dbReference>
<dbReference type="InterPro" id="IPR050750">
    <property type="entry name" value="C5-MTase"/>
</dbReference>
<proteinExistence type="inferred from homology"/>
<comment type="similarity">
    <text evidence="7">Belongs to the class I-like SAM-binding methyltransferase superfamily. C5-methyltransferase family.</text>
</comment>
<organism evidence="8 9">
    <name type="scientific">Flavobacterium cerinum</name>
    <dbReference type="NCBI Taxonomy" id="2502784"/>
    <lineage>
        <taxon>Bacteria</taxon>
        <taxon>Pseudomonadati</taxon>
        <taxon>Bacteroidota</taxon>
        <taxon>Flavobacteriia</taxon>
        <taxon>Flavobacteriales</taxon>
        <taxon>Flavobacteriaceae</taxon>
        <taxon>Flavobacterium</taxon>
    </lineage>
</organism>
<protein>
    <recommendedName>
        <fullName evidence="1">DNA (cytosine-5-)-methyltransferase</fullName>
        <ecNumber evidence="1">2.1.1.37</ecNumber>
    </recommendedName>
</protein>
<reference evidence="8 9" key="1">
    <citation type="submission" date="2019-01" db="EMBL/GenBank/DDBJ databases">
        <title>Flavobacterium sp. nov.,isolated from freshwater.</title>
        <authorList>
            <person name="Zhang R."/>
            <person name="Du Z.-J."/>
        </authorList>
    </citation>
    <scope>NUCLEOTIDE SEQUENCE [LARGE SCALE GENOMIC DNA]</scope>
    <source>
        <strain evidence="8 9">1E403</strain>
    </source>
</reference>
<evidence type="ECO:0000313" key="8">
    <source>
        <dbReference type="EMBL" id="RWX00941.1"/>
    </source>
</evidence>
<keyword evidence="9" id="KW-1185">Reference proteome</keyword>
<dbReference type="RefSeq" id="WP_128389423.1">
    <property type="nucleotide sequence ID" value="NZ_SBII01000004.1"/>
</dbReference>
<evidence type="ECO:0000256" key="6">
    <source>
        <dbReference type="ARBA" id="ARBA00047422"/>
    </source>
</evidence>
<dbReference type="Gene3D" id="3.90.120.10">
    <property type="entry name" value="DNA Methylase, subunit A, domain 2"/>
    <property type="match status" value="1"/>
</dbReference>
<dbReference type="PANTHER" id="PTHR46098">
    <property type="entry name" value="TRNA (CYTOSINE(38)-C(5))-METHYLTRANSFERASE"/>
    <property type="match status" value="1"/>
</dbReference>
<keyword evidence="5" id="KW-0680">Restriction system</keyword>
<dbReference type="Gene3D" id="3.40.50.150">
    <property type="entry name" value="Vaccinia Virus protein VP39"/>
    <property type="match status" value="1"/>
</dbReference>
<dbReference type="Proteomes" id="UP000287527">
    <property type="component" value="Unassembled WGS sequence"/>
</dbReference>
<name>A0A444HBT4_9FLAO</name>
<evidence type="ECO:0000256" key="3">
    <source>
        <dbReference type="ARBA" id="ARBA00022679"/>
    </source>
</evidence>
<dbReference type="OrthoDB" id="32195at2"/>
<keyword evidence="3 7" id="KW-0808">Transferase</keyword>
<dbReference type="GO" id="GO:0032259">
    <property type="term" value="P:methylation"/>
    <property type="evidence" value="ECO:0007669"/>
    <property type="project" value="UniProtKB-KW"/>
</dbReference>
<dbReference type="Pfam" id="PF00145">
    <property type="entry name" value="DNA_methylase"/>
    <property type="match status" value="1"/>
</dbReference>
<dbReference type="AlphaFoldDB" id="A0A444HBT4"/>
<feature type="active site" evidence="7">
    <location>
        <position position="100"/>
    </location>
</feature>
<comment type="catalytic activity">
    <reaction evidence="6">
        <text>a 2'-deoxycytidine in DNA + S-adenosyl-L-methionine = a 5-methyl-2'-deoxycytidine in DNA + S-adenosyl-L-homocysteine + H(+)</text>
        <dbReference type="Rhea" id="RHEA:13681"/>
        <dbReference type="Rhea" id="RHEA-COMP:11369"/>
        <dbReference type="Rhea" id="RHEA-COMP:11370"/>
        <dbReference type="ChEBI" id="CHEBI:15378"/>
        <dbReference type="ChEBI" id="CHEBI:57856"/>
        <dbReference type="ChEBI" id="CHEBI:59789"/>
        <dbReference type="ChEBI" id="CHEBI:85452"/>
        <dbReference type="ChEBI" id="CHEBI:85454"/>
        <dbReference type="EC" id="2.1.1.37"/>
    </reaction>
</comment>
<gene>
    <name evidence="8" type="ORF">EPI11_07925</name>
</gene>
<dbReference type="GO" id="GO:0009307">
    <property type="term" value="P:DNA restriction-modification system"/>
    <property type="evidence" value="ECO:0007669"/>
    <property type="project" value="UniProtKB-KW"/>
</dbReference>
<dbReference type="PANTHER" id="PTHR46098:SF1">
    <property type="entry name" value="TRNA (CYTOSINE(38)-C(5))-METHYLTRANSFERASE"/>
    <property type="match status" value="1"/>
</dbReference>
<evidence type="ECO:0000256" key="4">
    <source>
        <dbReference type="ARBA" id="ARBA00022691"/>
    </source>
</evidence>
<dbReference type="SUPFAM" id="SSF53335">
    <property type="entry name" value="S-adenosyl-L-methionine-dependent methyltransferases"/>
    <property type="match status" value="1"/>
</dbReference>
<comment type="caution">
    <text evidence="8">The sequence shown here is derived from an EMBL/GenBank/DDBJ whole genome shotgun (WGS) entry which is preliminary data.</text>
</comment>
<evidence type="ECO:0000256" key="2">
    <source>
        <dbReference type="ARBA" id="ARBA00022603"/>
    </source>
</evidence>
<dbReference type="EMBL" id="SBII01000004">
    <property type="protein sequence ID" value="RWX00941.1"/>
    <property type="molecule type" value="Genomic_DNA"/>
</dbReference>
<dbReference type="GO" id="GO:0003886">
    <property type="term" value="F:DNA (cytosine-5-)-methyltransferase activity"/>
    <property type="evidence" value="ECO:0007669"/>
    <property type="project" value="UniProtKB-EC"/>
</dbReference>
<evidence type="ECO:0000256" key="1">
    <source>
        <dbReference type="ARBA" id="ARBA00011975"/>
    </source>
</evidence>
<accession>A0A444HBT4</accession>
<keyword evidence="4 7" id="KW-0949">S-adenosyl-L-methionine</keyword>